<keyword evidence="2" id="KW-0732">Signal</keyword>
<name>A0AAD8PZP7_9PEZI</name>
<feature type="chain" id="PRO_5042004418" evidence="2">
    <location>
        <begin position="24"/>
        <end position="319"/>
    </location>
</feature>
<feature type="region of interest" description="Disordered" evidence="1">
    <location>
        <begin position="294"/>
        <end position="319"/>
    </location>
</feature>
<gene>
    <name evidence="3" type="ORF">LY79DRAFT_189548</name>
</gene>
<organism evidence="3 4">
    <name type="scientific">Colletotrichum navitas</name>
    <dbReference type="NCBI Taxonomy" id="681940"/>
    <lineage>
        <taxon>Eukaryota</taxon>
        <taxon>Fungi</taxon>
        <taxon>Dikarya</taxon>
        <taxon>Ascomycota</taxon>
        <taxon>Pezizomycotina</taxon>
        <taxon>Sordariomycetes</taxon>
        <taxon>Hypocreomycetidae</taxon>
        <taxon>Glomerellales</taxon>
        <taxon>Glomerellaceae</taxon>
        <taxon>Colletotrichum</taxon>
        <taxon>Colletotrichum graminicola species complex</taxon>
    </lineage>
</organism>
<sequence length="319" mass="33425">MHYINKILHFCVALQVVFKGASGAILRGRTSGADSVQLSPSNADLFTEAADLDNQLDSFLRSWAGGHRKPDIVEIANIAKRQTGSIQISSEDLQDLLRLIQSIERQLSAIIASGGSSASGTVASPVSSTVSNAVPASSAIETVVPPVSDTVSNTGPVSSPSASSNEQSTDTGTNPAVTIVSALTPSPFLTNSGAGNSEPLTTAYATSVMTTTQCKTTVTRTYTTYVYEESPSAVPRAVRAVVEDDDDIGGPDPSPTHDLEQDDEWEPWVEFDGTTGDEDGSDVGFTTRDTWTSLGLTRRAPGGVSSHAEALFTRDDGSP</sequence>
<feature type="region of interest" description="Disordered" evidence="1">
    <location>
        <begin position="245"/>
        <end position="265"/>
    </location>
</feature>
<evidence type="ECO:0000256" key="2">
    <source>
        <dbReference type="SAM" id="SignalP"/>
    </source>
</evidence>
<dbReference type="Proteomes" id="UP001230504">
    <property type="component" value="Unassembled WGS sequence"/>
</dbReference>
<evidence type="ECO:0000313" key="3">
    <source>
        <dbReference type="EMBL" id="KAK1593161.1"/>
    </source>
</evidence>
<protein>
    <submittedName>
        <fullName evidence="3">Uncharacterized protein</fullName>
    </submittedName>
</protein>
<reference evidence="3" key="1">
    <citation type="submission" date="2021-06" db="EMBL/GenBank/DDBJ databases">
        <title>Comparative genomics, transcriptomics and evolutionary studies reveal genomic signatures of adaptation to plant cell wall in hemibiotrophic fungi.</title>
        <authorList>
            <consortium name="DOE Joint Genome Institute"/>
            <person name="Baroncelli R."/>
            <person name="Diaz J.F."/>
            <person name="Benocci T."/>
            <person name="Peng M."/>
            <person name="Battaglia E."/>
            <person name="Haridas S."/>
            <person name="Andreopoulos W."/>
            <person name="Labutti K."/>
            <person name="Pangilinan J."/>
            <person name="Floch G.L."/>
            <person name="Makela M.R."/>
            <person name="Henrissat B."/>
            <person name="Grigoriev I.V."/>
            <person name="Crouch J.A."/>
            <person name="De Vries R.P."/>
            <person name="Sukno S.A."/>
            <person name="Thon M.R."/>
        </authorList>
    </citation>
    <scope>NUCLEOTIDE SEQUENCE</scope>
    <source>
        <strain evidence="3">CBS 125086</strain>
    </source>
</reference>
<evidence type="ECO:0000313" key="4">
    <source>
        <dbReference type="Proteomes" id="UP001230504"/>
    </source>
</evidence>
<proteinExistence type="predicted"/>
<feature type="signal peptide" evidence="2">
    <location>
        <begin position="1"/>
        <end position="23"/>
    </location>
</feature>
<dbReference type="AlphaFoldDB" id="A0AAD8PZP7"/>
<evidence type="ECO:0000256" key="1">
    <source>
        <dbReference type="SAM" id="MobiDB-lite"/>
    </source>
</evidence>
<accession>A0AAD8PZP7</accession>
<feature type="compositionally biased region" description="Polar residues" evidence="1">
    <location>
        <begin position="149"/>
        <end position="173"/>
    </location>
</feature>
<keyword evidence="4" id="KW-1185">Reference proteome</keyword>
<dbReference type="EMBL" id="JAHLJV010000027">
    <property type="protein sequence ID" value="KAK1593161.1"/>
    <property type="molecule type" value="Genomic_DNA"/>
</dbReference>
<dbReference type="GeneID" id="85435617"/>
<comment type="caution">
    <text evidence="3">The sequence shown here is derived from an EMBL/GenBank/DDBJ whole genome shotgun (WGS) entry which is preliminary data.</text>
</comment>
<dbReference type="RefSeq" id="XP_060414485.1">
    <property type="nucleotide sequence ID" value="XM_060551377.1"/>
</dbReference>
<feature type="region of interest" description="Disordered" evidence="1">
    <location>
        <begin position="145"/>
        <end position="173"/>
    </location>
</feature>